<gene>
    <name evidence="1" type="ORF">IW19_15915</name>
</gene>
<name>A0A085ZR40_9FLAO</name>
<protein>
    <submittedName>
        <fullName evidence="1">Uncharacterized protein</fullName>
    </submittedName>
</protein>
<dbReference type="RefSeq" id="WP_035685903.1">
    <property type="nucleotide sequence ID" value="NZ_JPRL01000001.1"/>
</dbReference>
<sequence>MEDSIKRTFKLNCELVEYINEMDLENLKTHFEINAAVFEEIQEELFEYFETKDLPKLKILETHFSIFKYDSIEGFGIEAKLFTANDKETELTLHTEFDNNQLRFKLIEVM</sequence>
<reference evidence="1 2" key="1">
    <citation type="submission" date="2014-07" db="EMBL/GenBank/DDBJ databases">
        <title>Genome of Flavobacterium reichenbachii LMG 25512.</title>
        <authorList>
            <person name="Stropko S.J."/>
            <person name="Pipes S.E."/>
            <person name="Newman J.D."/>
        </authorList>
    </citation>
    <scope>NUCLEOTIDE SEQUENCE [LARGE SCALE GENOMIC DNA]</scope>
    <source>
        <strain evidence="1 2">LMG 25512</strain>
    </source>
</reference>
<accession>A0A085ZR40</accession>
<keyword evidence="2" id="KW-1185">Reference proteome</keyword>
<dbReference type="EMBL" id="JPRL01000001">
    <property type="protein sequence ID" value="KFF06904.1"/>
    <property type="molecule type" value="Genomic_DNA"/>
</dbReference>
<comment type="caution">
    <text evidence="1">The sequence shown here is derived from an EMBL/GenBank/DDBJ whole genome shotgun (WGS) entry which is preliminary data.</text>
</comment>
<evidence type="ECO:0000313" key="1">
    <source>
        <dbReference type="EMBL" id="KFF06904.1"/>
    </source>
</evidence>
<organism evidence="1 2">
    <name type="scientific">Flavobacterium reichenbachii</name>
    <dbReference type="NCBI Taxonomy" id="362418"/>
    <lineage>
        <taxon>Bacteria</taxon>
        <taxon>Pseudomonadati</taxon>
        <taxon>Bacteroidota</taxon>
        <taxon>Flavobacteriia</taxon>
        <taxon>Flavobacteriales</taxon>
        <taxon>Flavobacteriaceae</taxon>
        <taxon>Flavobacterium</taxon>
    </lineage>
</organism>
<proteinExistence type="predicted"/>
<evidence type="ECO:0000313" key="2">
    <source>
        <dbReference type="Proteomes" id="UP000028715"/>
    </source>
</evidence>
<dbReference type="OrthoDB" id="1359701at2"/>
<dbReference type="AlphaFoldDB" id="A0A085ZR40"/>
<dbReference type="STRING" id="362418.IW19_15915"/>
<dbReference type="Proteomes" id="UP000028715">
    <property type="component" value="Unassembled WGS sequence"/>
</dbReference>